<organism evidence="2 3">
    <name type="scientific">Paenalkalicoccus suaedae</name>
    <dbReference type="NCBI Taxonomy" id="2592382"/>
    <lineage>
        <taxon>Bacteria</taxon>
        <taxon>Bacillati</taxon>
        <taxon>Bacillota</taxon>
        <taxon>Bacilli</taxon>
        <taxon>Bacillales</taxon>
        <taxon>Bacillaceae</taxon>
        <taxon>Paenalkalicoccus</taxon>
    </lineage>
</organism>
<sequence length="108" mass="12248">MNVGVGLGEIFVFLLIYGLLMSFLLRSMAVSRKRGYYLKLSILLVLYISITIFIWTRYKAEENHVNSHSGLDPISYTNEALLMIGGFTAFNLLLIVVGVYLNKRSNHT</sequence>
<dbReference type="AlphaFoldDB" id="A0A859FIG8"/>
<keyword evidence="1" id="KW-0472">Membrane</keyword>
<dbReference type="Proteomes" id="UP000318138">
    <property type="component" value="Chromosome"/>
</dbReference>
<dbReference type="RefSeq" id="WP_176010826.1">
    <property type="nucleotide sequence ID" value="NZ_CP041372.2"/>
</dbReference>
<keyword evidence="1" id="KW-1133">Transmembrane helix</keyword>
<dbReference type="KEGG" id="psua:FLK61_40355"/>
<accession>A0A859FIG8</accession>
<dbReference type="EMBL" id="CP041372">
    <property type="protein sequence ID" value="QKS72859.1"/>
    <property type="molecule type" value="Genomic_DNA"/>
</dbReference>
<proteinExistence type="predicted"/>
<keyword evidence="3" id="KW-1185">Reference proteome</keyword>
<feature type="transmembrane region" description="Helical" evidence="1">
    <location>
        <begin position="80"/>
        <end position="101"/>
    </location>
</feature>
<feature type="transmembrane region" description="Helical" evidence="1">
    <location>
        <begin position="37"/>
        <end position="60"/>
    </location>
</feature>
<evidence type="ECO:0000313" key="2">
    <source>
        <dbReference type="EMBL" id="QKS72859.1"/>
    </source>
</evidence>
<feature type="transmembrane region" description="Helical" evidence="1">
    <location>
        <begin position="6"/>
        <end position="25"/>
    </location>
</feature>
<protein>
    <submittedName>
        <fullName evidence="2">Peptide ABC transporter permease</fullName>
    </submittedName>
</protein>
<evidence type="ECO:0000313" key="3">
    <source>
        <dbReference type="Proteomes" id="UP000318138"/>
    </source>
</evidence>
<evidence type="ECO:0000256" key="1">
    <source>
        <dbReference type="SAM" id="Phobius"/>
    </source>
</evidence>
<gene>
    <name evidence="2" type="ORF">FLK61_40355</name>
</gene>
<keyword evidence="1" id="KW-0812">Transmembrane</keyword>
<name>A0A859FIG8_9BACI</name>
<reference evidence="3" key="1">
    <citation type="submission" date="2019-07" db="EMBL/GenBank/DDBJ databases">
        <title>Bacillus alkalisoli sp. nov. isolated from saline soil.</title>
        <authorList>
            <person name="Sun J.-Q."/>
            <person name="Xu L."/>
        </authorList>
    </citation>
    <scope>NUCLEOTIDE SEQUENCE [LARGE SCALE GENOMIC DNA]</scope>
    <source>
        <strain evidence="3">M4U3P1</strain>
    </source>
</reference>